<dbReference type="Gene3D" id="3.10.580.10">
    <property type="entry name" value="CBS-domain"/>
    <property type="match status" value="1"/>
</dbReference>
<dbReference type="Pfam" id="PF00571">
    <property type="entry name" value="CBS"/>
    <property type="match status" value="2"/>
</dbReference>
<reference evidence="8 9" key="2">
    <citation type="journal article" date="2008" name="J. Mol. Biol.">
        <title>Biochemical and structural characterization of a novel family of cystathionine beta-synthase domain proteins fused to a Zn ribbon-like domain.</title>
        <authorList>
            <person name="Proudfoot M."/>
            <person name="Sanders S.A."/>
            <person name="Singer A."/>
            <person name="Zhang R."/>
            <person name="Brown G."/>
            <person name="Binkowski A."/>
            <person name="Xu L."/>
            <person name="Lukin J.A."/>
            <person name="Murzin A.G."/>
            <person name="Joachimiak A."/>
            <person name="Arrowsmith C.H."/>
            <person name="Edwards A.M."/>
            <person name="Savchenko A.V."/>
            <person name="Yakunin A.F."/>
        </authorList>
    </citation>
    <scope>X-RAY CRYSTALLOGRAPHY (1.50 ANGSTROMS) IN COMPLEX WITH FE(2+)</scope>
</reference>
<dbReference type="InterPro" id="IPR051257">
    <property type="entry name" value="Diverse_CBS-Domain"/>
</dbReference>
<feature type="domain" description="CBS" evidence="4">
    <location>
        <begin position="9"/>
        <end position="68"/>
    </location>
</feature>
<evidence type="ECO:0000256" key="1">
    <source>
        <dbReference type="ARBA" id="ARBA00023122"/>
    </source>
</evidence>
<dbReference type="PDB" id="2QH1">
    <property type="method" value="X-ray"/>
    <property type="resolution" value="2.00 A"/>
    <property type="chains" value="A/B=1-178"/>
</dbReference>
<feature type="binding site" evidence="3">
    <location>
        <position position="169"/>
    </location>
    <ligand>
        <name>Fe cation</name>
        <dbReference type="ChEBI" id="CHEBI:24875"/>
    </ligand>
</feature>
<dbReference type="eggNOG" id="arCOG00606">
    <property type="taxonomic scope" value="Archaea"/>
</dbReference>
<dbReference type="Proteomes" id="UP000001024">
    <property type="component" value="Chromosome"/>
</dbReference>
<keyword evidence="3" id="KW-0408">Iron</keyword>
<name>Q9HLD9_THEAC</name>
<dbReference type="HOGENOM" id="CLU_1536743_0_0_2"/>
<feature type="binding site" evidence="9">
    <location>
        <position position="146"/>
    </location>
    <ligand>
        <name>Fe(2+)</name>
        <dbReference type="ChEBI" id="CHEBI:29033"/>
    </ligand>
</feature>
<feature type="binding site" evidence="3">
    <location>
        <position position="149"/>
    </location>
    <ligand>
        <name>Fe cation</name>
        <dbReference type="ChEBI" id="CHEBI:24875"/>
    </ligand>
</feature>
<accession>Q9HLD9</accession>
<keyword evidence="8 9" id="KW-0002">3D-structure</keyword>
<dbReference type="SMR" id="Q9HLD9"/>
<dbReference type="EvolutionaryTrace" id="Q9HLD9"/>
<sequence>MFMRVEKIMNSNFKTVNWNTTVFDAVKIMNENHLYGLVVKDDNGNDVGLLSERSIIKRFIPRNKKPDEVPIRLVMRKPIPKVKSDYDVKDVAAYLSENGLERCAVVDDSGRVVGIVTLTDLSRYLSRASITDILLSHRTKDYQHLCPKCGVGVLEPVYNEKGEIKVFRCSNPACDYEE</sequence>
<keyword evidence="1 2" id="KW-0129">CBS domain</keyword>
<organism evidence="6 7">
    <name type="scientific">Thermoplasma acidophilum (strain ATCC 25905 / DSM 1728 / JCM 9062 / NBRC 15155 / AMRC-C165)</name>
    <dbReference type="NCBI Taxonomy" id="273075"/>
    <lineage>
        <taxon>Archaea</taxon>
        <taxon>Methanobacteriati</taxon>
        <taxon>Thermoplasmatota</taxon>
        <taxon>Thermoplasmata</taxon>
        <taxon>Thermoplasmatales</taxon>
        <taxon>Thermoplasmataceae</taxon>
        <taxon>Thermoplasma</taxon>
    </lineage>
</organism>
<feature type="binding site" evidence="3">
    <location>
        <position position="146"/>
    </location>
    <ligand>
        <name>Zn(2+)</name>
        <dbReference type="ChEBI" id="CHEBI:29105"/>
    </ligand>
</feature>
<proteinExistence type="evidence at protein level"/>
<keyword evidence="7" id="KW-1185">Reference proteome</keyword>
<dbReference type="FunCoup" id="Q9HLD9">
    <property type="interactions" value="57"/>
</dbReference>
<feature type="binding site" evidence="3">
    <location>
        <position position="146"/>
    </location>
    <ligand>
        <name>Fe cation</name>
        <dbReference type="ChEBI" id="CHEBI:24875"/>
    </ligand>
</feature>
<dbReference type="InParanoid" id="Q9HLD9"/>
<dbReference type="PDBsum" id="1PVM"/>
<dbReference type="InterPro" id="IPR015234">
    <property type="entry name" value="DUF1936"/>
</dbReference>
<dbReference type="InterPro" id="IPR036311">
    <property type="entry name" value="Ta0289_C"/>
</dbReference>
<evidence type="ECO:0000313" key="6">
    <source>
        <dbReference type="EMBL" id="CAC11434.1"/>
    </source>
</evidence>
<dbReference type="Pfam" id="PF09151">
    <property type="entry name" value="DUF1936"/>
    <property type="match status" value="1"/>
</dbReference>
<dbReference type="SUPFAM" id="SSF54631">
    <property type="entry name" value="CBS-domain pair"/>
    <property type="match status" value="1"/>
</dbReference>
<evidence type="ECO:0007829" key="8">
    <source>
        <dbReference type="PDB" id="1PVM"/>
    </source>
</evidence>
<dbReference type="SMART" id="SM00116">
    <property type="entry name" value="CBS"/>
    <property type="match status" value="2"/>
</dbReference>
<dbReference type="GO" id="GO:0046872">
    <property type="term" value="F:metal ion binding"/>
    <property type="evidence" value="ECO:0007669"/>
    <property type="project" value="UniProtKB-KW"/>
</dbReference>
<feature type="domain" description="ACP-type MB" evidence="5">
    <location>
        <begin position="141"/>
        <end position="178"/>
    </location>
</feature>
<protein>
    <recommendedName>
        <fullName evidence="10">CBS domain-containing protein</fullName>
    </recommendedName>
</protein>
<dbReference type="PROSITE" id="PS51901">
    <property type="entry name" value="ACP_MB"/>
    <property type="match status" value="1"/>
</dbReference>
<dbReference type="PaxDb" id="273075-Ta0289"/>
<dbReference type="PANTHER" id="PTHR43080">
    <property type="entry name" value="CBS DOMAIN-CONTAINING PROTEIN CBSX3, MITOCHONDRIAL"/>
    <property type="match status" value="1"/>
</dbReference>
<dbReference type="PDB" id="1PVM">
    <property type="method" value="X-ray"/>
    <property type="resolution" value="1.50 A"/>
    <property type="chains" value="A/B=1-178"/>
</dbReference>
<evidence type="ECO:0000256" key="2">
    <source>
        <dbReference type="PROSITE-ProRule" id="PRU00703"/>
    </source>
</evidence>
<feature type="binding site" evidence="3">
    <location>
        <position position="174"/>
    </location>
    <ligand>
        <name>Zn(2+)</name>
        <dbReference type="ChEBI" id="CHEBI:29105"/>
    </ligand>
</feature>
<reference evidence="6 7" key="1">
    <citation type="journal article" date="2000" name="Nature">
        <title>The genome sequence of the thermoacidophilic scavenger Thermoplasma acidophilum.</title>
        <authorList>
            <person name="Ruepp A."/>
            <person name="Graml W."/>
            <person name="Santos-Martinez M.L."/>
            <person name="Koretke K.K."/>
            <person name="Volker C."/>
            <person name="Mewes H.W."/>
            <person name="Frishman D."/>
            <person name="Stocker S."/>
            <person name="Lupas A.N."/>
            <person name="Baumeister W."/>
        </authorList>
    </citation>
    <scope>NUCLEOTIDE SEQUENCE [LARGE SCALE GENOMIC DNA]</scope>
    <source>
        <strain evidence="7">ATCC 25905 / DSM 1728 / JCM 9062 / NBRC 15155 / AMRC-C165</strain>
    </source>
</reference>
<evidence type="ECO:0000256" key="3">
    <source>
        <dbReference type="PROSITE-ProRule" id="PRU01249"/>
    </source>
</evidence>
<evidence type="ECO:0000313" key="7">
    <source>
        <dbReference type="Proteomes" id="UP000001024"/>
    </source>
</evidence>
<gene>
    <name evidence="6" type="ordered locus">Ta0289</name>
</gene>
<dbReference type="KEGG" id="tac:Ta0289"/>
<feature type="binding site" evidence="9">
    <location>
        <position position="149"/>
    </location>
    <ligand>
        <name>Fe(2+)</name>
        <dbReference type="ChEBI" id="CHEBI:29033"/>
    </ligand>
</feature>
<dbReference type="STRING" id="273075.gene:9571506"/>
<dbReference type="InterPro" id="IPR044065">
    <property type="entry name" value="ACP_MB"/>
</dbReference>
<feature type="binding site" evidence="9">
    <location>
        <position position="174"/>
    </location>
    <ligand>
        <name>Fe(2+)</name>
        <dbReference type="ChEBI" id="CHEBI:29033"/>
    </ligand>
</feature>
<feature type="binding site" evidence="3">
    <location>
        <position position="174"/>
    </location>
    <ligand>
        <name>Fe cation</name>
        <dbReference type="ChEBI" id="CHEBI:24875"/>
    </ligand>
</feature>
<feature type="binding site" evidence="9">
    <location>
        <position position="169"/>
    </location>
    <ligand>
        <name>Fe(2+)</name>
        <dbReference type="ChEBI" id="CHEBI:29033"/>
    </ligand>
</feature>
<dbReference type="EnsemblBacteria" id="CAC11434">
    <property type="protein sequence ID" value="CAC11434"/>
    <property type="gene ID" value="CAC11434"/>
</dbReference>
<dbReference type="InterPro" id="IPR000644">
    <property type="entry name" value="CBS_dom"/>
</dbReference>
<evidence type="ECO:0000259" key="4">
    <source>
        <dbReference type="PROSITE" id="PS51371"/>
    </source>
</evidence>
<feature type="binding site" evidence="3">
    <location>
        <position position="149"/>
    </location>
    <ligand>
        <name>Zn(2+)</name>
        <dbReference type="ChEBI" id="CHEBI:29105"/>
    </ligand>
</feature>
<feature type="binding site" evidence="3">
    <location>
        <position position="169"/>
    </location>
    <ligand>
        <name>Zn(2+)</name>
        <dbReference type="ChEBI" id="CHEBI:29105"/>
    </ligand>
</feature>
<dbReference type="InterPro" id="IPR046342">
    <property type="entry name" value="CBS_dom_sf"/>
</dbReference>
<evidence type="ECO:0000259" key="5">
    <source>
        <dbReference type="PROSITE" id="PS51901"/>
    </source>
</evidence>
<dbReference type="CDD" id="cd17786">
    <property type="entry name" value="CBS_pair_Thermoplasmatales"/>
    <property type="match status" value="1"/>
</dbReference>
<dbReference type="PANTHER" id="PTHR43080:SF2">
    <property type="entry name" value="CBS DOMAIN-CONTAINING PROTEIN"/>
    <property type="match status" value="1"/>
</dbReference>
<keyword evidence="3 9" id="KW-0479">Metal-binding</keyword>
<dbReference type="PDBsum" id="2QH1"/>
<feature type="domain" description="CBS" evidence="4">
    <location>
        <begin position="75"/>
        <end position="133"/>
    </location>
</feature>
<keyword evidence="3" id="KW-0862">Zinc</keyword>
<evidence type="ECO:0007829" key="9">
    <source>
        <dbReference type="PDB" id="2QH1"/>
    </source>
</evidence>
<evidence type="ECO:0008006" key="10">
    <source>
        <dbReference type="Google" id="ProtNLM"/>
    </source>
</evidence>
<dbReference type="SUPFAM" id="SSF103623">
    <property type="entry name" value="Hypothetical protein Ta0289 C-terminal domain"/>
    <property type="match status" value="1"/>
</dbReference>
<dbReference type="AlphaFoldDB" id="Q9HLD9"/>
<dbReference type="PROSITE" id="PS51371">
    <property type="entry name" value="CBS"/>
    <property type="match status" value="2"/>
</dbReference>
<dbReference type="EMBL" id="AL445063">
    <property type="protein sequence ID" value="CAC11434.1"/>
    <property type="molecule type" value="Genomic_DNA"/>
</dbReference>